<proteinExistence type="predicted"/>
<keyword evidence="2" id="KW-1185">Reference proteome</keyword>
<evidence type="ECO:0000313" key="1">
    <source>
        <dbReference type="EMBL" id="SIO21347.1"/>
    </source>
</evidence>
<dbReference type="STRING" id="232089.SAMN05443544_3354"/>
<dbReference type="EMBL" id="FSRJ01000004">
    <property type="protein sequence ID" value="SIO21347.1"/>
    <property type="molecule type" value="Genomic_DNA"/>
</dbReference>
<reference evidence="2" key="1">
    <citation type="submission" date="2016-11" db="EMBL/GenBank/DDBJ databases">
        <authorList>
            <person name="Varghese N."/>
            <person name="Submissions S."/>
        </authorList>
    </citation>
    <scope>NUCLEOTIDE SEQUENCE [LARGE SCALE GENOMIC DNA]</scope>
    <source>
        <strain evidence="2">DSM 8595</strain>
    </source>
</reference>
<protein>
    <recommendedName>
        <fullName evidence="3">DUF559 domain-containing protein</fullName>
    </recommendedName>
</protein>
<accession>A0A1N6HNL8</accession>
<dbReference type="Gene3D" id="3.40.960.10">
    <property type="entry name" value="VSR Endonuclease"/>
    <property type="match status" value="1"/>
</dbReference>
<dbReference type="AlphaFoldDB" id="A0A1N6HNL8"/>
<gene>
    <name evidence="1" type="ORF">SAMN05443544_3354</name>
</gene>
<evidence type="ECO:0008006" key="3">
    <source>
        <dbReference type="Google" id="ProtNLM"/>
    </source>
</evidence>
<evidence type="ECO:0000313" key="2">
    <source>
        <dbReference type="Proteomes" id="UP000184699"/>
    </source>
</evidence>
<organism evidence="1 2">
    <name type="scientific">Agromyces cerinus subsp. cerinus</name>
    <dbReference type="NCBI Taxonomy" id="232089"/>
    <lineage>
        <taxon>Bacteria</taxon>
        <taxon>Bacillati</taxon>
        <taxon>Actinomycetota</taxon>
        <taxon>Actinomycetes</taxon>
        <taxon>Micrococcales</taxon>
        <taxon>Microbacteriaceae</taxon>
        <taxon>Agromyces</taxon>
    </lineage>
</organism>
<dbReference type="RefSeq" id="WP_074261440.1">
    <property type="nucleotide sequence ID" value="NZ_FSRJ01000004.1"/>
</dbReference>
<sequence>MRRPAQLPPELADGGVFGLEDARRLGLTRGRLAAGDLSTPFRGSRMVVGTDRSIRHLALAYAARMPDRQFFSHATAALLNGVPLPTAVERDPRLDVSVFEGAPRPRVRGVVGHVLEPTRTTVLAAGRLRMTDAATTWCQLGARLGVDDLVAAGDFMVTGRDPVGGRAPMVRVTDLVAAAERHRGSSGVARLRIALPLIRYGPLSRRETRLRLVIVRAGLPEPEINHVVRDPRLGGWEPMIDLAYPRHRVGIEYEGDHHRDPRQFRADIRRYERLQDVGWSFVRVTAADLPEQGGDGASVALTRRIAARLESRGWRTR</sequence>
<dbReference type="Proteomes" id="UP000184699">
    <property type="component" value="Unassembled WGS sequence"/>
</dbReference>
<name>A0A1N6HNL8_9MICO</name>